<evidence type="ECO:0000256" key="5">
    <source>
        <dbReference type="ARBA" id="ARBA00022692"/>
    </source>
</evidence>
<evidence type="ECO:0000256" key="9">
    <source>
        <dbReference type="ARBA" id="ARBA00023136"/>
    </source>
</evidence>
<keyword evidence="4" id="KW-0410">Iron transport</keyword>
<evidence type="ECO:0000313" key="17">
    <source>
        <dbReference type="Proteomes" id="UP001139486"/>
    </source>
</evidence>
<dbReference type="GO" id="GO:0009279">
    <property type="term" value="C:cell outer membrane"/>
    <property type="evidence" value="ECO:0007669"/>
    <property type="project" value="UniProtKB-SubCell"/>
</dbReference>
<evidence type="ECO:0000256" key="11">
    <source>
        <dbReference type="PROSITE-ProRule" id="PRU01360"/>
    </source>
</evidence>
<proteinExistence type="inferred from homology"/>
<evidence type="ECO:0000313" key="16">
    <source>
        <dbReference type="EMBL" id="MCP3734257.1"/>
    </source>
</evidence>
<dbReference type="Pfam" id="PF00593">
    <property type="entry name" value="TonB_dep_Rec_b-barrel"/>
    <property type="match status" value="1"/>
</dbReference>
<keyword evidence="6" id="KW-0408">Iron</keyword>
<dbReference type="GO" id="GO:0006826">
    <property type="term" value="P:iron ion transport"/>
    <property type="evidence" value="ECO:0007669"/>
    <property type="project" value="UniProtKB-KW"/>
</dbReference>
<evidence type="ECO:0000259" key="14">
    <source>
        <dbReference type="Pfam" id="PF00593"/>
    </source>
</evidence>
<keyword evidence="2 11" id="KW-0813">Transport</keyword>
<keyword evidence="5 11" id="KW-0812">Transmembrane</keyword>
<dbReference type="Proteomes" id="UP001139486">
    <property type="component" value="Unassembled WGS sequence"/>
</dbReference>
<feature type="domain" description="TonB-dependent receptor-like beta-barrel" evidence="14">
    <location>
        <begin position="256"/>
        <end position="734"/>
    </location>
</feature>
<comment type="caution">
    <text evidence="16">The sequence shown here is derived from an EMBL/GenBank/DDBJ whole genome shotgun (WGS) entry which is preliminary data.</text>
</comment>
<keyword evidence="16" id="KW-0675">Receptor</keyword>
<comment type="subcellular location">
    <subcellularLocation>
        <location evidence="1 11">Cell outer membrane</location>
        <topology evidence="1 11">Multi-pass membrane protein</topology>
    </subcellularLocation>
</comment>
<evidence type="ECO:0000256" key="8">
    <source>
        <dbReference type="ARBA" id="ARBA00023077"/>
    </source>
</evidence>
<dbReference type="PANTHER" id="PTHR32552:SF81">
    <property type="entry name" value="TONB-DEPENDENT OUTER MEMBRANE RECEPTOR"/>
    <property type="match status" value="1"/>
</dbReference>
<evidence type="ECO:0000256" key="6">
    <source>
        <dbReference type="ARBA" id="ARBA00023004"/>
    </source>
</evidence>
<keyword evidence="10 11" id="KW-0998">Cell outer membrane</keyword>
<dbReference type="PANTHER" id="PTHR32552">
    <property type="entry name" value="FERRICHROME IRON RECEPTOR-RELATED"/>
    <property type="match status" value="1"/>
</dbReference>
<dbReference type="SUPFAM" id="SSF56935">
    <property type="entry name" value="Porins"/>
    <property type="match status" value="1"/>
</dbReference>
<sequence>MTAGTATAQTAADQPDAAAPAQPATGQADERGAARSAASSDADIVVTANKRSESVQRVPISVVAVAPRTLTEAGVVSTVQLQQTVPGVSFSPSGEAKLNSFYVRGVGTYALSAALESSVGVAVDGVPLARVGGSISDLVDIERVEVLKGPQGMLFGKNATAGLIGIVTRKPELGVNGSEAHASYGSFNEYNVDATVNVALGDTAALRVTGWRFGHDGFVKDITGRARWGDKNSYGIRVGLGIEPTAALRINLMGQFDGRNEHGVAFTYREFTNTAPFGSVVEAYERARGIVPSPTNLVADPGNTPRSYGSNFYLTATADLDLGNGFTLSSLTSYRDLTTKGQMDPWLSASPLIGIPQLTDDERYNQFTQELRIATPTDRPISFVAGLFYYDFYIRDVQNQAFFGVPVPGSSNYPRRNTVTNGLRNVAAFGEVTWRLTPWLRAIGGIRQSNDRVTGFFDRSRTGPDSGVVPATVPIFSFTPRPVSYDATSYRVGAQVDLADDVMVYATASRGYKAPGFNLTQSLTPGAIVNDARVEAEIAKSYEAGIKSRFWGRRITFNVAVFDSTFSNFQTTVGLPVSPPVFVIQNAGELKSTGVEVDLSIRPVAGLSFGVNGAYVDARYTDFDNAACYPLQPTLPAGSALQPGFCVNGVQTLDDFPLAQSPKWSYNASARYEAALGDDFKAFAAGNYSYRSRTWYEANRNPREVQAGYGFFNLSLGVGPQDDRWQVAFYARNLFKADFVARVRNNFNSYYQLPAYESQRRFGVQLSGKL</sequence>
<evidence type="ECO:0000256" key="13">
    <source>
        <dbReference type="SAM" id="MobiDB-lite"/>
    </source>
</evidence>
<evidence type="ECO:0000256" key="1">
    <source>
        <dbReference type="ARBA" id="ARBA00004571"/>
    </source>
</evidence>
<evidence type="ECO:0000256" key="10">
    <source>
        <dbReference type="ARBA" id="ARBA00023237"/>
    </source>
</evidence>
<dbReference type="InterPro" id="IPR036942">
    <property type="entry name" value="Beta-barrel_TonB_sf"/>
</dbReference>
<dbReference type="InterPro" id="IPR012910">
    <property type="entry name" value="Plug_dom"/>
</dbReference>
<evidence type="ECO:0000256" key="3">
    <source>
        <dbReference type="ARBA" id="ARBA00022452"/>
    </source>
</evidence>
<evidence type="ECO:0000256" key="4">
    <source>
        <dbReference type="ARBA" id="ARBA00022496"/>
    </source>
</evidence>
<evidence type="ECO:0000259" key="15">
    <source>
        <dbReference type="Pfam" id="PF07715"/>
    </source>
</evidence>
<feature type="domain" description="TonB-dependent receptor plug" evidence="15">
    <location>
        <begin position="55"/>
        <end position="162"/>
    </location>
</feature>
<keyword evidence="8 12" id="KW-0798">TonB box</keyword>
<dbReference type="EMBL" id="JAMLDY010000005">
    <property type="protein sequence ID" value="MCP3734257.1"/>
    <property type="molecule type" value="Genomic_DNA"/>
</dbReference>
<evidence type="ECO:0000256" key="7">
    <source>
        <dbReference type="ARBA" id="ARBA00023065"/>
    </source>
</evidence>
<keyword evidence="7" id="KW-0406">Ion transport</keyword>
<dbReference type="InterPro" id="IPR039426">
    <property type="entry name" value="TonB-dep_rcpt-like"/>
</dbReference>
<feature type="compositionally biased region" description="Low complexity" evidence="13">
    <location>
        <begin position="1"/>
        <end position="27"/>
    </location>
</feature>
<keyword evidence="9 11" id="KW-0472">Membrane</keyword>
<feature type="region of interest" description="Disordered" evidence="13">
    <location>
        <begin position="1"/>
        <end position="42"/>
    </location>
</feature>
<keyword evidence="17" id="KW-1185">Reference proteome</keyword>
<organism evidence="16 17">
    <name type="scientific">Sphingomonas liriopis</name>
    <dbReference type="NCBI Taxonomy" id="2949094"/>
    <lineage>
        <taxon>Bacteria</taxon>
        <taxon>Pseudomonadati</taxon>
        <taxon>Pseudomonadota</taxon>
        <taxon>Alphaproteobacteria</taxon>
        <taxon>Sphingomonadales</taxon>
        <taxon>Sphingomonadaceae</taxon>
        <taxon>Sphingomonas</taxon>
    </lineage>
</organism>
<dbReference type="InterPro" id="IPR000531">
    <property type="entry name" value="Beta-barrel_TonB"/>
</dbReference>
<evidence type="ECO:0000256" key="12">
    <source>
        <dbReference type="RuleBase" id="RU003357"/>
    </source>
</evidence>
<keyword evidence="3 11" id="KW-1134">Transmembrane beta strand</keyword>
<dbReference type="AlphaFoldDB" id="A0A9X2HQZ6"/>
<protein>
    <submittedName>
        <fullName evidence="16">TonB-dependent receptor</fullName>
    </submittedName>
</protein>
<dbReference type="Gene3D" id="2.40.170.20">
    <property type="entry name" value="TonB-dependent receptor, beta-barrel domain"/>
    <property type="match status" value="1"/>
</dbReference>
<reference evidence="16" key="1">
    <citation type="submission" date="2022-05" db="EMBL/GenBank/DDBJ databases">
        <title>Sphingomonas sp. strain RP10 Genome sequencing and assembly.</title>
        <authorList>
            <person name="Kim I."/>
        </authorList>
    </citation>
    <scope>NUCLEOTIDE SEQUENCE</scope>
    <source>
        <strain evidence="16">RP10</strain>
    </source>
</reference>
<accession>A0A9X2HQZ6</accession>
<dbReference type="Pfam" id="PF07715">
    <property type="entry name" value="Plug"/>
    <property type="match status" value="1"/>
</dbReference>
<evidence type="ECO:0000256" key="2">
    <source>
        <dbReference type="ARBA" id="ARBA00022448"/>
    </source>
</evidence>
<name>A0A9X2HQZ6_9SPHN</name>
<dbReference type="PROSITE" id="PS52016">
    <property type="entry name" value="TONB_DEPENDENT_REC_3"/>
    <property type="match status" value="1"/>
</dbReference>
<dbReference type="RefSeq" id="WP_254288266.1">
    <property type="nucleotide sequence ID" value="NZ_JAMLDY010000005.1"/>
</dbReference>
<comment type="similarity">
    <text evidence="11 12">Belongs to the TonB-dependent receptor family.</text>
</comment>
<dbReference type="CDD" id="cd01347">
    <property type="entry name" value="ligand_gated_channel"/>
    <property type="match status" value="1"/>
</dbReference>
<gene>
    <name evidence="16" type="ORF">M9979_05120</name>
</gene>